<keyword evidence="1" id="KW-0732">Signal</keyword>
<dbReference type="SMART" id="SM00239">
    <property type="entry name" value="C2"/>
    <property type="match status" value="2"/>
</dbReference>
<gene>
    <name evidence="3" type="ORF">KP79_PYT21437</name>
</gene>
<feature type="signal peptide" evidence="1">
    <location>
        <begin position="1"/>
        <end position="21"/>
    </location>
</feature>
<keyword evidence="4" id="KW-1185">Reference proteome</keyword>
<dbReference type="AlphaFoldDB" id="A0A210PXQ5"/>
<dbReference type="STRING" id="6573.A0A210PXQ5"/>
<accession>A0A210PXQ5</accession>
<evidence type="ECO:0000313" key="3">
    <source>
        <dbReference type="EMBL" id="OWF41256.1"/>
    </source>
</evidence>
<protein>
    <submittedName>
        <fullName evidence="3">Synaptotagmin-3</fullName>
    </submittedName>
</protein>
<comment type="caution">
    <text evidence="3">The sequence shown here is derived from an EMBL/GenBank/DDBJ whole genome shotgun (WGS) entry which is preliminary data.</text>
</comment>
<dbReference type="SUPFAM" id="SSF49562">
    <property type="entry name" value="C2 domain (Calcium/lipid-binding domain, CaLB)"/>
    <property type="match status" value="2"/>
</dbReference>
<organism evidence="3 4">
    <name type="scientific">Mizuhopecten yessoensis</name>
    <name type="common">Japanese scallop</name>
    <name type="synonym">Patinopecten yessoensis</name>
    <dbReference type="NCBI Taxonomy" id="6573"/>
    <lineage>
        <taxon>Eukaryota</taxon>
        <taxon>Metazoa</taxon>
        <taxon>Spiralia</taxon>
        <taxon>Lophotrochozoa</taxon>
        <taxon>Mollusca</taxon>
        <taxon>Bivalvia</taxon>
        <taxon>Autobranchia</taxon>
        <taxon>Pteriomorphia</taxon>
        <taxon>Pectinida</taxon>
        <taxon>Pectinoidea</taxon>
        <taxon>Pectinidae</taxon>
        <taxon>Mizuhopecten</taxon>
    </lineage>
</organism>
<dbReference type="OrthoDB" id="67700at2759"/>
<dbReference type="Gene3D" id="2.60.40.150">
    <property type="entry name" value="C2 domain"/>
    <property type="match status" value="2"/>
</dbReference>
<feature type="domain" description="C2" evidence="2">
    <location>
        <begin position="89"/>
        <end position="223"/>
    </location>
</feature>
<feature type="domain" description="C2" evidence="2">
    <location>
        <begin position="234"/>
        <end position="369"/>
    </location>
</feature>
<dbReference type="InterPro" id="IPR000008">
    <property type="entry name" value="C2_dom"/>
</dbReference>
<reference evidence="3 4" key="1">
    <citation type="journal article" date="2017" name="Nat. Ecol. Evol.">
        <title>Scallop genome provides insights into evolution of bilaterian karyotype and development.</title>
        <authorList>
            <person name="Wang S."/>
            <person name="Zhang J."/>
            <person name="Jiao W."/>
            <person name="Li J."/>
            <person name="Xun X."/>
            <person name="Sun Y."/>
            <person name="Guo X."/>
            <person name="Huan P."/>
            <person name="Dong B."/>
            <person name="Zhang L."/>
            <person name="Hu X."/>
            <person name="Sun X."/>
            <person name="Wang J."/>
            <person name="Zhao C."/>
            <person name="Wang Y."/>
            <person name="Wang D."/>
            <person name="Huang X."/>
            <person name="Wang R."/>
            <person name="Lv J."/>
            <person name="Li Y."/>
            <person name="Zhang Z."/>
            <person name="Liu B."/>
            <person name="Lu W."/>
            <person name="Hui Y."/>
            <person name="Liang J."/>
            <person name="Zhou Z."/>
            <person name="Hou R."/>
            <person name="Li X."/>
            <person name="Liu Y."/>
            <person name="Li H."/>
            <person name="Ning X."/>
            <person name="Lin Y."/>
            <person name="Zhao L."/>
            <person name="Xing Q."/>
            <person name="Dou J."/>
            <person name="Li Y."/>
            <person name="Mao J."/>
            <person name="Guo H."/>
            <person name="Dou H."/>
            <person name="Li T."/>
            <person name="Mu C."/>
            <person name="Jiang W."/>
            <person name="Fu Q."/>
            <person name="Fu X."/>
            <person name="Miao Y."/>
            <person name="Liu J."/>
            <person name="Yu Q."/>
            <person name="Li R."/>
            <person name="Liao H."/>
            <person name="Li X."/>
            <person name="Kong Y."/>
            <person name="Jiang Z."/>
            <person name="Chourrout D."/>
            <person name="Li R."/>
            <person name="Bao Z."/>
        </authorList>
    </citation>
    <scope>NUCLEOTIDE SEQUENCE [LARGE SCALE GENOMIC DNA]</scope>
    <source>
        <strain evidence="3 4">PY_sf001</strain>
    </source>
</reference>
<sequence length="373" mass="42861">MLYLLQIVCFVVSPYPMPGYGATEYDVTKEKSVKGKRQGRLVSIKEDYSSEWSDSSGPTIIELKKTSLRGPPSFPDDSSFTDEAHAILKSADIEFSLKYNKLEGKLSLKILQIKNLSLQDVNSVISPYVRARFYRAPKQLFSFGKEYVINNLDKEVQTKMQKASENPVFNESFQLDVDQRDLSLYTLRLHLCDFDRFTRHILLGEVTVIIRKLELPDATEVTYTEKMEQPAEEDLGEICLGMNYLPTAEKLYLTVVRVHGLKAMNRTTNTTDAYVKVVLMHEGRQLKKVKTVIKISDLNPDFDETFAFDVPSQELNNVYFCAAVIHANKDQRQHRLIGRMYLGPSFGTDAHSHWVEMTQNQRKQVTCWHKLHC</sequence>
<dbReference type="InterPro" id="IPR035892">
    <property type="entry name" value="C2_domain_sf"/>
</dbReference>
<evidence type="ECO:0000313" key="4">
    <source>
        <dbReference type="Proteomes" id="UP000242188"/>
    </source>
</evidence>
<dbReference type="Pfam" id="PF00168">
    <property type="entry name" value="C2"/>
    <property type="match status" value="2"/>
</dbReference>
<dbReference type="PROSITE" id="PS50004">
    <property type="entry name" value="C2"/>
    <property type="match status" value="2"/>
</dbReference>
<feature type="chain" id="PRO_5012600501" evidence="1">
    <location>
        <begin position="22"/>
        <end position="373"/>
    </location>
</feature>
<dbReference type="EMBL" id="NEDP02005415">
    <property type="protein sequence ID" value="OWF41256.1"/>
    <property type="molecule type" value="Genomic_DNA"/>
</dbReference>
<evidence type="ECO:0000256" key="1">
    <source>
        <dbReference type="SAM" id="SignalP"/>
    </source>
</evidence>
<dbReference type="Proteomes" id="UP000242188">
    <property type="component" value="Unassembled WGS sequence"/>
</dbReference>
<proteinExistence type="predicted"/>
<name>A0A210PXQ5_MIZYE</name>
<dbReference type="CDD" id="cd00276">
    <property type="entry name" value="C2B_Synaptotagmin"/>
    <property type="match status" value="1"/>
</dbReference>
<dbReference type="PANTHER" id="PTHR10024">
    <property type="entry name" value="SYNAPTOTAGMIN"/>
    <property type="match status" value="1"/>
</dbReference>
<evidence type="ECO:0000259" key="2">
    <source>
        <dbReference type="PROSITE" id="PS50004"/>
    </source>
</evidence>